<reference evidence="2 3" key="1">
    <citation type="journal article" date="2012" name="Proc. Natl. Acad. Sci. U.S.A.">
        <title>Comparative genomics of Ceriporiopsis subvermispora and Phanerochaete chrysosporium provide insight into selective ligninolysis.</title>
        <authorList>
            <person name="Fernandez-Fueyo E."/>
            <person name="Ruiz-Duenas F.J."/>
            <person name="Ferreira P."/>
            <person name="Floudas D."/>
            <person name="Hibbett D.S."/>
            <person name="Canessa P."/>
            <person name="Larrondo L.F."/>
            <person name="James T.Y."/>
            <person name="Seelenfreund D."/>
            <person name="Lobos S."/>
            <person name="Polanco R."/>
            <person name="Tello M."/>
            <person name="Honda Y."/>
            <person name="Watanabe T."/>
            <person name="Watanabe T."/>
            <person name="Ryu J.S."/>
            <person name="Kubicek C.P."/>
            <person name="Schmoll M."/>
            <person name="Gaskell J."/>
            <person name="Hammel K.E."/>
            <person name="St John F.J."/>
            <person name="Vanden Wymelenberg A."/>
            <person name="Sabat G."/>
            <person name="Splinter BonDurant S."/>
            <person name="Syed K."/>
            <person name="Yadav J.S."/>
            <person name="Doddapaneni H."/>
            <person name="Subramanian V."/>
            <person name="Lavin J.L."/>
            <person name="Oguiza J.A."/>
            <person name="Perez G."/>
            <person name="Pisabarro A.G."/>
            <person name="Ramirez L."/>
            <person name="Santoyo F."/>
            <person name="Master E."/>
            <person name="Coutinho P.M."/>
            <person name="Henrissat B."/>
            <person name="Lombard V."/>
            <person name="Magnuson J.K."/>
            <person name="Kuees U."/>
            <person name="Hori C."/>
            <person name="Igarashi K."/>
            <person name="Samejima M."/>
            <person name="Held B.W."/>
            <person name="Barry K.W."/>
            <person name="LaButti K.M."/>
            <person name="Lapidus A."/>
            <person name="Lindquist E.A."/>
            <person name="Lucas S.M."/>
            <person name="Riley R."/>
            <person name="Salamov A.A."/>
            <person name="Hoffmeister D."/>
            <person name="Schwenk D."/>
            <person name="Hadar Y."/>
            <person name="Yarden O."/>
            <person name="de Vries R.P."/>
            <person name="Wiebenga A."/>
            <person name="Stenlid J."/>
            <person name="Eastwood D."/>
            <person name="Grigoriev I.V."/>
            <person name="Berka R.M."/>
            <person name="Blanchette R.A."/>
            <person name="Kersten P."/>
            <person name="Martinez A.T."/>
            <person name="Vicuna R."/>
            <person name="Cullen D."/>
        </authorList>
    </citation>
    <scope>NUCLEOTIDE SEQUENCE [LARGE SCALE GENOMIC DNA]</scope>
    <source>
        <strain evidence="2 3">B</strain>
    </source>
</reference>
<name>M2QR36_CERS8</name>
<feature type="compositionally biased region" description="Basic and acidic residues" evidence="1">
    <location>
        <begin position="552"/>
        <end position="561"/>
    </location>
</feature>
<keyword evidence="3" id="KW-1185">Reference proteome</keyword>
<feature type="region of interest" description="Disordered" evidence="1">
    <location>
        <begin position="495"/>
        <end position="561"/>
    </location>
</feature>
<proteinExistence type="predicted"/>
<feature type="compositionally biased region" description="Basic residues" evidence="1">
    <location>
        <begin position="510"/>
        <end position="523"/>
    </location>
</feature>
<organism evidence="2 3">
    <name type="scientific">Ceriporiopsis subvermispora (strain B)</name>
    <name type="common">White-rot fungus</name>
    <name type="synonym">Gelatoporia subvermispora</name>
    <dbReference type="NCBI Taxonomy" id="914234"/>
    <lineage>
        <taxon>Eukaryota</taxon>
        <taxon>Fungi</taxon>
        <taxon>Dikarya</taxon>
        <taxon>Basidiomycota</taxon>
        <taxon>Agaricomycotina</taxon>
        <taxon>Agaricomycetes</taxon>
        <taxon>Polyporales</taxon>
        <taxon>Gelatoporiaceae</taxon>
        <taxon>Gelatoporia</taxon>
    </lineage>
</organism>
<dbReference type="AlphaFoldDB" id="M2QR36"/>
<gene>
    <name evidence="2" type="ORF">CERSUDRAFT_75591</name>
</gene>
<protein>
    <submittedName>
        <fullName evidence="2">Uncharacterized protein</fullName>
    </submittedName>
</protein>
<evidence type="ECO:0000313" key="3">
    <source>
        <dbReference type="Proteomes" id="UP000016930"/>
    </source>
</evidence>
<evidence type="ECO:0000256" key="1">
    <source>
        <dbReference type="SAM" id="MobiDB-lite"/>
    </source>
</evidence>
<accession>M2QR36</accession>
<dbReference type="EMBL" id="KB445802">
    <property type="protein sequence ID" value="EMD34645.1"/>
    <property type="molecule type" value="Genomic_DNA"/>
</dbReference>
<sequence length="561" mass="59123">MGPAGAGVGRIGSGFRSDGWRLGDNLAVALGGVRDADGPYDAADTELTRARLQNGMVGAPNIQLSVRVDTPGPNTVRPLCARAALRPPARAQRKHRACLRGARRFDRRRRRMPAGAGDADDICDSAGERGSGASCVLRPASCVLRLASCVFLRCSGRSMPGRPAPRLAARTYTRAHARRQAAGRVRTGPPSCPSLRGHCVCPDHGLAQATTDARTSTSPSPARVPDAHHGACARADARAGTGAWRRVPGAPQRFLAFANPSALRLCCSPIWRAVRMRHQARAWEARVCACVRARRGPGAGGRSLSVIVPRTDGPGHHSCSDLRAPQEPAGRRLATQRSGRTMCLGGCAKKAEGRGPNRVASEDGADAGAVRSAKAAARASGPCTPYLRAACSVQRARPGARAATPSPRCRAGPVIPRQSAPRACAPCCPPARAQGTVGARKDVAKPPCGAWLCIEGCVQHRGDDGRERSGSTLTLAPGPEFADRAHGRFAQMRGGPLEAGLMRPGSSLQRHSRASHKRGKGGRRTSANVERSGMSELRGDLGQWQNESRNGGFEKDTEMSR</sequence>
<dbReference type="Proteomes" id="UP000016930">
    <property type="component" value="Unassembled WGS sequence"/>
</dbReference>
<dbReference type="HOGENOM" id="CLU_485698_0_0_1"/>
<evidence type="ECO:0000313" key="2">
    <source>
        <dbReference type="EMBL" id="EMD34645.1"/>
    </source>
</evidence>